<evidence type="ECO:0000256" key="1">
    <source>
        <dbReference type="SAM" id="MobiDB-lite"/>
    </source>
</evidence>
<sequence>MARGALFSLKDLMEIKSQGSGFVAFEGCLSRWDYVVSGLANVQDVDTLEILFLGQLKACKAELGDERAQYHRAAPGTTTRSYNFLLESLWNYLIRERCKLNRDAQVSVLGHGGAVPAAAAARTTKEKAAVKKAVIAAAALAASTSTGQANPPSASQKGKNG</sequence>
<accession>A0A813LEK5</accession>
<name>A0A813LEK5_POLGL</name>
<gene>
    <name evidence="2" type="ORF">PGLA2088_LOCUS37251</name>
    <name evidence="3" type="ORF">PGLA2088_LOCUS43964</name>
</gene>
<feature type="non-terminal residue" evidence="3">
    <location>
        <position position="161"/>
    </location>
</feature>
<dbReference type="EMBL" id="CAJNNW010032417">
    <property type="protein sequence ID" value="CAE8712931.1"/>
    <property type="molecule type" value="Genomic_DNA"/>
</dbReference>
<evidence type="ECO:0000313" key="4">
    <source>
        <dbReference type="Proteomes" id="UP000626109"/>
    </source>
</evidence>
<proteinExistence type="predicted"/>
<comment type="caution">
    <text evidence="3">The sequence shown here is derived from an EMBL/GenBank/DDBJ whole genome shotgun (WGS) entry which is preliminary data.</text>
</comment>
<feature type="compositionally biased region" description="Polar residues" evidence="1">
    <location>
        <begin position="145"/>
        <end position="161"/>
    </location>
</feature>
<feature type="region of interest" description="Disordered" evidence="1">
    <location>
        <begin position="142"/>
        <end position="161"/>
    </location>
</feature>
<dbReference type="AlphaFoldDB" id="A0A813LEK5"/>
<organism evidence="3 4">
    <name type="scientific">Polarella glacialis</name>
    <name type="common">Dinoflagellate</name>
    <dbReference type="NCBI Taxonomy" id="89957"/>
    <lineage>
        <taxon>Eukaryota</taxon>
        <taxon>Sar</taxon>
        <taxon>Alveolata</taxon>
        <taxon>Dinophyceae</taxon>
        <taxon>Suessiales</taxon>
        <taxon>Suessiaceae</taxon>
        <taxon>Polarella</taxon>
    </lineage>
</organism>
<dbReference type="Proteomes" id="UP000626109">
    <property type="component" value="Unassembled WGS sequence"/>
</dbReference>
<evidence type="ECO:0000313" key="3">
    <source>
        <dbReference type="EMBL" id="CAE8725063.1"/>
    </source>
</evidence>
<protein>
    <submittedName>
        <fullName evidence="3">Uncharacterized protein</fullName>
    </submittedName>
</protein>
<reference evidence="3" key="1">
    <citation type="submission" date="2021-02" db="EMBL/GenBank/DDBJ databases">
        <authorList>
            <person name="Dougan E. K."/>
            <person name="Rhodes N."/>
            <person name="Thang M."/>
            <person name="Chan C."/>
        </authorList>
    </citation>
    <scope>NUCLEOTIDE SEQUENCE</scope>
</reference>
<dbReference type="EMBL" id="CAJNNW010034992">
    <property type="protein sequence ID" value="CAE8725063.1"/>
    <property type="molecule type" value="Genomic_DNA"/>
</dbReference>
<evidence type="ECO:0000313" key="2">
    <source>
        <dbReference type="EMBL" id="CAE8712931.1"/>
    </source>
</evidence>